<dbReference type="SUPFAM" id="SSF48452">
    <property type="entry name" value="TPR-like"/>
    <property type="match status" value="1"/>
</dbReference>
<proteinExistence type="predicted"/>
<organism evidence="2 3">
    <name type="scientific">Xanthoceras sorbifolium</name>
    <dbReference type="NCBI Taxonomy" id="99658"/>
    <lineage>
        <taxon>Eukaryota</taxon>
        <taxon>Viridiplantae</taxon>
        <taxon>Streptophyta</taxon>
        <taxon>Embryophyta</taxon>
        <taxon>Tracheophyta</taxon>
        <taxon>Spermatophyta</taxon>
        <taxon>Magnoliopsida</taxon>
        <taxon>eudicotyledons</taxon>
        <taxon>Gunneridae</taxon>
        <taxon>Pentapetalae</taxon>
        <taxon>rosids</taxon>
        <taxon>malvids</taxon>
        <taxon>Sapindales</taxon>
        <taxon>Sapindaceae</taxon>
        <taxon>Xanthoceroideae</taxon>
        <taxon>Xanthoceras</taxon>
    </lineage>
</organism>
<dbReference type="PANTHER" id="PTHR47682">
    <property type="entry name" value="TETRATRICOPEPTIDE REPEAT (TPR)-CONTAINING PROTEIN"/>
    <property type="match status" value="1"/>
</dbReference>
<sequence length="249" mass="26919">MAAAARGCASFAPPLPSPSMSKFNSLSKSRSPPLHRCIIYSELKEIRVCTNRTCRRQGSMQTLETLSGLARPDVAVNSCGCLGRCGAGPNIVALPDGLFVGHCGTAARACQVMVELCGGGRSGSVDDAKTSLEALALRKRAESEIEKRDFSEAEILLSQAIDLKPFGGMHFIYKVRSLARLAMGDYSGALEDVREALKLAPNYTEAYICQGDIFLAMDQYDASEKSYATCLEIDPSIRRSKSFKVSFNL</sequence>
<dbReference type="SMART" id="SM00028">
    <property type="entry name" value="TPR"/>
    <property type="match status" value="3"/>
</dbReference>
<name>A0ABQ8H9Q5_9ROSI</name>
<dbReference type="PROSITE" id="PS50005">
    <property type="entry name" value="TPR"/>
    <property type="match status" value="2"/>
</dbReference>
<reference evidence="2 3" key="1">
    <citation type="submission" date="2021-02" db="EMBL/GenBank/DDBJ databases">
        <title>Plant Genome Project.</title>
        <authorList>
            <person name="Zhang R.-G."/>
        </authorList>
    </citation>
    <scope>NUCLEOTIDE SEQUENCE [LARGE SCALE GENOMIC DNA]</scope>
    <source>
        <tissue evidence="2">Leaves</tissue>
    </source>
</reference>
<keyword evidence="3" id="KW-1185">Reference proteome</keyword>
<gene>
    <name evidence="2" type="ORF">JRO89_XS13G0235600</name>
</gene>
<evidence type="ECO:0000256" key="1">
    <source>
        <dbReference type="PROSITE-ProRule" id="PRU00339"/>
    </source>
</evidence>
<dbReference type="Gene3D" id="3.40.30.10">
    <property type="entry name" value="Glutaredoxin"/>
    <property type="match status" value="1"/>
</dbReference>
<dbReference type="InterPro" id="IPR011990">
    <property type="entry name" value="TPR-like_helical_dom_sf"/>
</dbReference>
<dbReference type="PANTHER" id="PTHR47682:SF1">
    <property type="entry name" value="TETRATRICOPEPTIDE REPEAT (TPR)-CONTAINING PROTEIN"/>
    <property type="match status" value="1"/>
</dbReference>
<dbReference type="Pfam" id="PF13181">
    <property type="entry name" value="TPR_8"/>
    <property type="match status" value="1"/>
</dbReference>
<dbReference type="SUPFAM" id="SSF52833">
    <property type="entry name" value="Thioredoxin-like"/>
    <property type="match status" value="1"/>
</dbReference>
<dbReference type="Proteomes" id="UP000827721">
    <property type="component" value="Unassembled WGS sequence"/>
</dbReference>
<protein>
    <submittedName>
        <fullName evidence="2">Uncharacterized protein</fullName>
    </submittedName>
</protein>
<accession>A0ABQ8H9Q5</accession>
<dbReference type="InterPro" id="IPR019734">
    <property type="entry name" value="TPR_rpt"/>
</dbReference>
<feature type="repeat" description="TPR" evidence="1">
    <location>
        <begin position="204"/>
        <end position="237"/>
    </location>
</feature>
<dbReference type="EMBL" id="JAFEMO010000013">
    <property type="protein sequence ID" value="KAH7550631.1"/>
    <property type="molecule type" value="Genomic_DNA"/>
</dbReference>
<evidence type="ECO:0000313" key="2">
    <source>
        <dbReference type="EMBL" id="KAH7550631.1"/>
    </source>
</evidence>
<comment type="caution">
    <text evidence="2">The sequence shown here is derived from an EMBL/GenBank/DDBJ whole genome shotgun (WGS) entry which is preliminary data.</text>
</comment>
<feature type="repeat" description="TPR" evidence="1">
    <location>
        <begin position="170"/>
        <end position="203"/>
    </location>
</feature>
<keyword evidence="1" id="KW-0802">TPR repeat</keyword>
<dbReference type="Gene3D" id="1.25.40.10">
    <property type="entry name" value="Tetratricopeptide repeat domain"/>
    <property type="match status" value="1"/>
</dbReference>
<dbReference type="CDD" id="cd02980">
    <property type="entry name" value="TRX_Fd_family"/>
    <property type="match status" value="1"/>
</dbReference>
<evidence type="ECO:0000313" key="3">
    <source>
        <dbReference type="Proteomes" id="UP000827721"/>
    </source>
</evidence>
<dbReference type="InterPro" id="IPR036249">
    <property type="entry name" value="Thioredoxin-like_sf"/>
</dbReference>